<keyword evidence="3" id="KW-1185">Reference proteome</keyword>
<protein>
    <recommendedName>
        <fullName evidence="1">Alpha-2-macroglobulin bait region domain-containing protein</fullName>
    </recommendedName>
</protein>
<evidence type="ECO:0000313" key="3">
    <source>
        <dbReference type="Proteomes" id="UP000190648"/>
    </source>
</evidence>
<comment type="caution">
    <text evidence="2">The sequence shown here is derived from an EMBL/GenBank/DDBJ whole genome shotgun (WGS) entry which is preliminary data.</text>
</comment>
<name>A0A1V4JB35_PATFA</name>
<dbReference type="OrthoDB" id="9998011at2759"/>
<sequence length="69" mass="7909">MGKDLQGFFSLTLTIGNYFLSDIKLLLYAVFLDGELVADMEEFQVEKCFRHKVALDFSHKEKVPGKHTV</sequence>
<dbReference type="AlphaFoldDB" id="A0A1V4JB35"/>
<evidence type="ECO:0000313" key="2">
    <source>
        <dbReference type="EMBL" id="OPJ69235.1"/>
    </source>
</evidence>
<dbReference type="Proteomes" id="UP000190648">
    <property type="component" value="Unassembled WGS sequence"/>
</dbReference>
<proteinExistence type="predicted"/>
<dbReference type="Pfam" id="PF07703">
    <property type="entry name" value="A2M_BRD"/>
    <property type="match status" value="1"/>
</dbReference>
<dbReference type="EMBL" id="LSYS01008075">
    <property type="protein sequence ID" value="OPJ69235.1"/>
    <property type="molecule type" value="Genomic_DNA"/>
</dbReference>
<gene>
    <name evidence="2" type="ORF">AV530_012335</name>
</gene>
<evidence type="ECO:0000259" key="1">
    <source>
        <dbReference type="Pfam" id="PF07703"/>
    </source>
</evidence>
<dbReference type="STRING" id="372326.A0A1V4JB35"/>
<organism evidence="2 3">
    <name type="scientific">Patagioenas fasciata monilis</name>
    <dbReference type="NCBI Taxonomy" id="372326"/>
    <lineage>
        <taxon>Eukaryota</taxon>
        <taxon>Metazoa</taxon>
        <taxon>Chordata</taxon>
        <taxon>Craniata</taxon>
        <taxon>Vertebrata</taxon>
        <taxon>Euteleostomi</taxon>
        <taxon>Archelosauria</taxon>
        <taxon>Archosauria</taxon>
        <taxon>Dinosauria</taxon>
        <taxon>Saurischia</taxon>
        <taxon>Theropoda</taxon>
        <taxon>Coelurosauria</taxon>
        <taxon>Aves</taxon>
        <taxon>Neognathae</taxon>
        <taxon>Neoaves</taxon>
        <taxon>Columbimorphae</taxon>
        <taxon>Columbiformes</taxon>
        <taxon>Columbidae</taxon>
        <taxon>Patagioenas</taxon>
    </lineage>
</organism>
<dbReference type="InterPro" id="IPR011625">
    <property type="entry name" value="A2M_N_BRD"/>
</dbReference>
<reference evidence="2 3" key="1">
    <citation type="submission" date="2016-02" db="EMBL/GenBank/DDBJ databases">
        <title>Band-tailed pigeon sequencing and assembly.</title>
        <authorList>
            <person name="Soares A.E."/>
            <person name="Novak B.J."/>
            <person name="Rice E.S."/>
            <person name="O'Connell B."/>
            <person name="Chang D."/>
            <person name="Weber S."/>
            <person name="Shapiro B."/>
        </authorList>
    </citation>
    <scope>NUCLEOTIDE SEQUENCE [LARGE SCALE GENOMIC DNA]</scope>
    <source>
        <strain evidence="2">BTP2013</strain>
        <tissue evidence="2">Blood</tissue>
    </source>
</reference>
<feature type="domain" description="Alpha-2-macroglobulin bait region" evidence="1">
    <location>
        <begin position="6"/>
        <end position="68"/>
    </location>
</feature>
<accession>A0A1V4JB35</accession>